<dbReference type="Gene3D" id="3.40.50.2300">
    <property type="match status" value="2"/>
</dbReference>
<comment type="similarity">
    <text evidence="1">Belongs to the leucine-binding protein family.</text>
</comment>
<feature type="chain" id="PRO_5041296675" evidence="3">
    <location>
        <begin position="23"/>
        <end position="405"/>
    </location>
</feature>
<gene>
    <name evidence="5" type="ORF">ISALK_07970</name>
</gene>
<dbReference type="SUPFAM" id="SSF53822">
    <property type="entry name" value="Periplasmic binding protein-like I"/>
    <property type="match status" value="1"/>
</dbReference>
<keyword evidence="6" id="KW-1185">Reference proteome</keyword>
<dbReference type="RefSeq" id="WP_160721019.1">
    <property type="nucleotide sequence ID" value="NZ_SUMG01000008.1"/>
</dbReference>
<accession>A0AA44BFD5</accession>
<comment type="caution">
    <text evidence="5">The sequence shown here is derived from an EMBL/GenBank/DDBJ whole genome shotgun (WGS) entry which is preliminary data.</text>
</comment>
<keyword evidence="2 3" id="KW-0732">Signal</keyword>
<dbReference type="Proteomes" id="UP000449710">
    <property type="component" value="Unassembled WGS sequence"/>
</dbReference>
<dbReference type="PANTHER" id="PTHR30483">
    <property type="entry name" value="LEUCINE-SPECIFIC-BINDING PROTEIN"/>
    <property type="match status" value="1"/>
</dbReference>
<dbReference type="PROSITE" id="PS51257">
    <property type="entry name" value="PROKAR_LIPOPROTEIN"/>
    <property type="match status" value="1"/>
</dbReference>
<evidence type="ECO:0000256" key="3">
    <source>
        <dbReference type="SAM" id="SignalP"/>
    </source>
</evidence>
<feature type="signal peptide" evidence="3">
    <location>
        <begin position="1"/>
        <end position="22"/>
    </location>
</feature>
<dbReference type="AlphaFoldDB" id="A0AA44BFD5"/>
<sequence length="405" mass="44463">MKKKVFVLLIITLLMASIFLTGCGDEENTEEGPIKIGGITSLSGALQDYGEQMQRGFELGLEYATDGTMEIDGRPIEVLWEDTATEPEVARERALILLEEENVDILVGPASSADAGAMLSLAEEFETILMIEPAAADSLTGADWNRYLFRTGRNSAQDARAMAEIITNANPDAKVATLAPDSAFGQSMVAPFEVALEEMGGELVIQEFPPAETTDFSSYILRIREEAPDYAYVIWAGANNPWGELMEHNLEDYGIEITTGAPEIAALRMMDPLVGMTGFTVYYHSVPDNEVNDWLVDRHQEEYDMPPDIFTSGGMASAIAIVTAIEENGGSMDTDELIEVMRGMEFESPTGTRYFRSEDHQAIQPLFEIELTEEDGVDHPVPVHRRTIDGEDIAPPINVPDGAPR</sequence>
<evidence type="ECO:0000256" key="1">
    <source>
        <dbReference type="ARBA" id="ARBA00010062"/>
    </source>
</evidence>
<dbReference type="CDD" id="cd06328">
    <property type="entry name" value="PBP1_SBP-like"/>
    <property type="match status" value="1"/>
</dbReference>
<feature type="domain" description="Leucine-binding protein" evidence="4">
    <location>
        <begin position="33"/>
        <end position="370"/>
    </location>
</feature>
<proteinExistence type="inferred from homology"/>
<dbReference type="InterPro" id="IPR051010">
    <property type="entry name" value="BCAA_transport"/>
</dbReference>
<dbReference type="Pfam" id="PF13458">
    <property type="entry name" value="Peripla_BP_6"/>
    <property type="match status" value="1"/>
</dbReference>
<evidence type="ECO:0000259" key="4">
    <source>
        <dbReference type="Pfam" id="PF13458"/>
    </source>
</evidence>
<name>A0AA44BFD5_9CLOT</name>
<evidence type="ECO:0000313" key="6">
    <source>
        <dbReference type="Proteomes" id="UP000449710"/>
    </source>
</evidence>
<reference evidence="5 6" key="1">
    <citation type="submission" date="2019-04" db="EMBL/GenBank/DDBJ databases">
        <title>Isachenkonia alkalipeptolytica gen. nov. sp. nov. a new anaerobic, alkiliphilic organothrophic bacterium capable to reduce synthesized ferrihydrite isolated from a soda lake.</title>
        <authorList>
            <person name="Toshchakov S.V."/>
            <person name="Zavarzina D.G."/>
            <person name="Zhilina T.N."/>
            <person name="Kostrikina N.A."/>
            <person name="Kublanov I.V."/>
        </authorList>
    </citation>
    <scope>NUCLEOTIDE SEQUENCE [LARGE SCALE GENOMIC DNA]</scope>
    <source>
        <strain evidence="5 6">Z-1701</strain>
    </source>
</reference>
<evidence type="ECO:0000256" key="2">
    <source>
        <dbReference type="ARBA" id="ARBA00022729"/>
    </source>
</evidence>
<organism evidence="5 6">
    <name type="scientific">Isachenkonia alkalipeptolytica</name>
    <dbReference type="NCBI Taxonomy" id="2565777"/>
    <lineage>
        <taxon>Bacteria</taxon>
        <taxon>Bacillati</taxon>
        <taxon>Bacillota</taxon>
        <taxon>Clostridia</taxon>
        <taxon>Eubacteriales</taxon>
        <taxon>Clostridiaceae</taxon>
        <taxon>Isachenkonia</taxon>
    </lineage>
</organism>
<dbReference type="EMBL" id="SUMG01000008">
    <property type="protein sequence ID" value="NBG88436.1"/>
    <property type="molecule type" value="Genomic_DNA"/>
</dbReference>
<dbReference type="InterPro" id="IPR028081">
    <property type="entry name" value="Leu-bd"/>
</dbReference>
<dbReference type="PANTHER" id="PTHR30483:SF6">
    <property type="entry name" value="PERIPLASMIC BINDING PROTEIN OF ABC TRANSPORTER FOR NATURAL AMINO ACIDS"/>
    <property type="match status" value="1"/>
</dbReference>
<evidence type="ECO:0000313" key="5">
    <source>
        <dbReference type="EMBL" id="NBG88436.1"/>
    </source>
</evidence>
<dbReference type="InterPro" id="IPR028082">
    <property type="entry name" value="Peripla_BP_I"/>
</dbReference>
<protein>
    <submittedName>
        <fullName evidence="5">ABC transporter permease</fullName>
    </submittedName>
</protein>